<dbReference type="AlphaFoldDB" id="A0ABD2YDT1"/>
<gene>
    <name evidence="1" type="ORF">ACH5RR_034707</name>
</gene>
<proteinExistence type="predicted"/>
<keyword evidence="2" id="KW-1185">Reference proteome</keyword>
<comment type="caution">
    <text evidence="1">The sequence shown here is derived from an EMBL/GenBank/DDBJ whole genome shotgun (WGS) entry which is preliminary data.</text>
</comment>
<protein>
    <submittedName>
        <fullName evidence="1">Uncharacterized protein</fullName>
    </submittedName>
</protein>
<dbReference type="EMBL" id="JBJUIK010000014">
    <property type="protein sequence ID" value="KAL3504866.1"/>
    <property type="molecule type" value="Genomic_DNA"/>
</dbReference>
<evidence type="ECO:0000313" key="2">
    <source>
        <dbReference type="Proteomes" id="UP001630127"/>
    </source>
</evidence>
<dbReference type="Proteomes" id="UP001630127">
    <property type="component" value="Unassembled WGS sequence"/>
</dbReference>
<organism evidence="1 2">
    <name type="scientific">Cinchona calisaya</name>
    <dbReference type="NCBI Taxonomy" id="153742"/>
    <lineage>
        <taxon>Eukaryota</taxon>
        <taxon>Viridiplantae</taxon>
        <taxon>Streptophyta</taxon>
        <taxon>Embryophyta</taxon>
        <taxon>Tracheophyta</taxon>
        <taxon>Spermatophyta</taxon>
        <taxon>Magnoliopsida</taxon>
        <taxon>eudicotyledons</taxon>
        <taxon>Gunneridae</taxon>
        <taxon>Pentapetalae</taxon>
        <taxon>asterids</taxon>
        <taxon>lamiids</taxon>
        <taxon>Gentianales</taxon>
        <taxon>Rubiaceae</taxon>
        <taxon>Cinchonoideae</taxon>
        <taxon>Cinchoneae</taxon>
        <taxon>Cinchona</taxon>
    </lineage>
</organism>
<name>A0ABD2YDT1_9GENT</name>
<reference evidence="1 2" key="1">
    <citation type="submission" date="2024-11" db="EMBL/GenBank/DDBJ databases">
        <title>A near-complete genome assembly of Cinchona calisaya.</title>
        <authorList>
            <person name="Lian D.C."/>
            <person name="Zhao X.W."/>
            <person name="Wei L."/>
        </authorList>
    </citation>
    <scope>NUCLEOTIDE SEQUENCE [LARGE SCALE GENOMIC DNA]</scope>
    <source>
        <tissue evidence="1">Nenye</tissue>
    </source>
</reference>
<accession>A0ABD2YDT1</accession>
<sequence>MECSETYAFAIDQWRVTTTNCDVMNKNQNSGLPCPTKDGNIVFDSPTRSLLKISYLCDAVAVAKILNATLAIPHFEVNPVWQDSRYCTLKVTWVKEDKARFGKLIFDPKDENGVIKVQNGIGQIFDVLSLVPMNNNPDEDLDHKDEKVFSLLLRASKELTLAAFISLWLSRSEQHVEYYSNPLEHSRDMEFLDTDKLSLDNFEFLLSICNASLPIKVGNDMWIEPYYPNRFAQQFGFDQGIPDNDLEFSVL</sequence>
<evidence type="ECO:0000313" key="1">
    <source>
        <dbReference type="EMBL" id="KAL3504866.1"/>
    </source>
</evidence>